<reference evidence="2" key="1">
    <citation type="submission" date="2023-10" db="EMBL/GenBank/DDBJ databases">
        <authorList>
            <person name="Chen Y."/>
            <person name="Shah S."/>
            <person name="Dougan E. K."/>
            <person name="Thang M."/>
            <person name="Chan C."/>
        </authorList>
    </citation>
    <scope>NUCLEOTIDE SEQUENCE [LARGE SCALE GENOMIC DNA]</scope>
</reference>
<evidence type="ECO:0000313" key="2">
    <source>
        <dbReference type="EMBL" id="CAK0802604.1"/>
    </source>
</evidence>
<feature type="region of interest" description="Disordered" evidence="1">
    <location>
        <begin position="188"/>
        <end position="236"/>
    </location>
</feature>
<comment type="caution">
    <text evidence="2">The sequence shown here is derived from an EMBL/GenBank/DDBJ whole genome shotgun (WGS) entry which is preliminary data.</text>
</comment>
<proteinExistence type="predicted"/>
<evidence type="ECO:0000256" key="1">
    <source>
        <dbReference type="SAM" id="MobiDB-lite"/>
    </source>
</evidence>
<sequence>MWRSTLGGALLMAHRWRRCPADGAPLAEWRCAQHGPRLGADGMVDGLGAVGAAIARGECLEGAVVARVADFEAKLLAKYNVCGGGPDGDERQESGVECEGVYGPGFGVEEKLCGRLHVRGLHVKQDEDEEREGESGSVRLAPGVWQAVDPEAEAKAFVEGIAVGWRLAGLEKGSPWDSARGWWLAESGRPSAARGGCGETRGRRVEAASGIQPRRGHDAEGARECRSAGSQKGAGR</sequence>
<organism evidence="2 3">
    <name type="scientific">Prorocentrum cordatum</name>
    <dbReference type="NCBI Taxonomy" id="2364126"/>
    <lineage>
        <taxon>Eukaryota</taxon>
        <taxon>Sar</taxon>
        <taxon>Alveolata</taxon>
        <taxon>Dinophyceae</taxon>
        <taxon>Prorocentrales</taxon>
        <taxon>Prorocentraceae</taxon>
        <taxon>Prorocentrum</taxon>
    </lineage>
</organism>
<keyword evidence="3" id="KW-1185">Reference proteome</keyword>
<feature type="compositionally biased region" description="Basic and acidic residues" evidence="1">
    <location>
        <begin position="215"/>
        <end position="226"/>
    </location>
</feature>
<evidence type="ECO:0000313" key="3">
    <source>
        <dbReference type="Proteomes" id="UP001189429"/>
    </source>
</evidence>
<dbReference type="Proteomes" id="UP001189429">
    <property type="component" value="Unassembled WGS sequence"/>
</dbReference>
<accession>A0ABN9Q9W7</accession>
<dbReference type="EMBL" id="CAUYUJ010002836">
    <property type="protein sequence ID" value="CAK0802604.1"/>
    <property type="molecule type" value="Genomic_DNA"/>
</dbReference>
<name>A0ABN9Q9W7_9DINO</name>
<gene>
    <name evidence="2" type="ORF">PCOR1329_LOCUS10063</name>
</gene>
<protein>
    <submittedName>
        <fullName evidence="2">Uncharacterized protein</fullName>
    </submittedName>
</protein>